<dbReference type="InterPro" id="IPR043129">
    <property type="entry name" value="ATPase_NBD"/>
</dbReference>
<dbReference type="Proteomes" id="UP000030428">
    <property type="component" value="Unassembled WGS sequence"/>
</dbReference>
<dbReference type="AlphaFoldDB" id="A0A0A6P7K0"/>
<dbReference type="EMBL" id="JSZA02000081">
    <property type="protein sequence ID" value="KHD10249.1"/>
    <property type="molecule type" value="Genomic_DNA"/>
</dbReference>
<comment type="similarity">
    <text evidence="1">Belongs to the heat shock protein 70 family.</text>
</comment>
<proteinExistence type="inferred from homology"/>
<dbReference type="InterPro" id="IPR013126">
    <property type="entry name" value="Hsp_70_fam"/>
</dbReference>
<protein>
    <recommendedName>
        <fullName evidence="6">Molecular chaperone DnaK</fullName>
    </recommendedName>
</protein>
<evidence type="ECO:0000313" key="5">
    <source>
        <dbReference type="Proteomes" id="UP000030428"/>
    </source>
</evidence>
<dbReference type="GO" id="GO:0140662">
    <property type="term" value="F:ATP-dependent protein folding chaperone"/>
    <property type="evidence" value="ECO:0007669"/>
    <property type="project" value="InterPro"/>
</dbReference>
<dbReference type="InterPro" id="IPR018181">
    <property type="entry name" value="Heat_shock_70_CS"/>
</dbReference>
<evidence type="ECO:0000313" key="4">
    <source>
        <dbReference type="EMBL" id="KHD10249.1"/>
    </source>
</evidence>
<dbReference type="Pfam" id="PF00012">
    <property type="entry name" value="HSP70"/>
    <property type="match status" value="1"/>
</dbReference>
<dbReference type="Gene3D" id="3.30.420.40">
    <property type="match status" value="1"/>
</dbReference>
<keyword evidence="2" id="KW-0547">Nucleotide-binding</keyword>
<accession>A0A0A6P7K0</accession>
<keyword evidence="5" id="KW-1185">Reference proteome</keyword>
<organism evidence="4 5">
    <name type="scientific">Candidatus Thiomargarita nelsonii</name>
    <dbReference type="NCBI Taxonomy" id="1003181"/>
    <lineage>
        <taxon>Bacteria</taxon>
        <taxon>Pseudomonadati</taxon>
        <taxon>Pseudomonadota</taxon>
        <taxon>Gammaproteobacteria</taxon>
        <taxon>Thiotrichales</taxon>
        <taxon>Thiotrichaceae</taxon>
        <taxon>Thiomargarita</taxon>
    </lineage>
</organism>
<comment type="caution">
    <text evidence="4">The sequence shown here is derived from an EMBL/GenBank/DDBJ whole genome shotgun (WGS) entry which is preliminary data.</text>
</comment>
<dbReference type="PROSITE" id="PS01036">
    <property type="entry name" value="HSP70_3"/>
    <property type="match status" value="1"/>
</dbReference>
<evidence type="ECO:0008006" key="6">
    <source>
        <dbReference type="Google" id="ProtNLM"/>
    </source>
</evidence>
<evidence type="ECO:0000256" key="2">
    <source>
        <dbReference type="ARBA" id="ARBA00022741"/>
    </source>
</evidence>
<dbReference type="SUPFAM" id="SSF53067">
    <property type="entry name" value="Actin-like ATPase domain"/>
    <property type="match status" value="1"/>
</dbReference>
<evidence type="ECO:0000256" key="3">
    <source>
        <dbReference type="ARBA" id="ARBA00022840"/>
    </source>
</evidence>
<evidence type="ECO:0000256" key="1">
    <source>
        <dbReference type="ARBA" id="ARBA00007381"/>
    </source>
</evidence>
<reference evidence="4 5" key="1">
    <citation type="journal article" date="2016" name="Front. Microbiol.">
        <title>Single-Cell (Meta-)Genomics of a Dimorphic Candidatus Thiomargarita nelsonii Reveals Genomic Plasticity.</title>
        <authorList>
            <person name="Flood B.E."/>
            <person name="Fliss P."/>
            <person name="Jones D.S."/>
            <person name="Dick G.J."/>
            <person name="Jain S."/>
            <person name="Kaster A.K."/>
            <person name="Winkel M."/>
            <person name="Mussmann M."/>
            <person name="Bailey J."/>
        </authorList>
    </citation>
    <scope>NUCLEOTIDE SEQUENCE [LARGE SCALE GENOMIC DNA]</scope>
    <source>
        <strain evidence="4">Hydrate Ridge</strain>
    </source>
</reference>
<keyword evidence="3" id="KW-0067">ATP-binding</keyword>
<sequence>MERTQELTKQVLEEAGLNWKQLDGVLLVGGATRMPMVWQYVANLDSVSFTSAIKIQDVMSHSLGMVAENEERSRYINENQLKDFSGD</sequence>
<dbReference type="GO" id="GO:0005524">
    <property type="term" value="F:ATP binding"/>
    <property type="evidence" value="ECO:0007669"/>
    <property type="project" value="UniProtKB-KW"/>
</dbReference>
<gene>
    <name evidence="4" type="ORF">PN36_19570</name>
</gene>
<name>A0A0A6P7K0_9GAMM</name>